<evidence type="ECO:0000313" key="7">
    <source>
        <dbReference type="Proteomes" id="UP001153636"/>
    </source>
</evidence>
<dbReference type="Gene3D" id="1.25.10.20">
    <property type="entry name" value="Vitellinogen, superhelical"/>
    <property type="match status" value="1"/>
</dbReference>
<dbReference type="PROSITE" id="PS51211">
    <property type="entry name" value="VITELLOGENIN"/>
    <property type="match status" value="1"/>
</dbReference>
<dbReference type="Gene3D" id="2.30.230.10">
    <property type="entry name" value="Lipovitellin, beta-sheet shell regions, chain A"/>
    <property type="match status" value="1"/>
</dbReference>
<evidence type="ECO:0008006" key="8">
    <source>
        <dbReference type="Google" id="ProtNLM"/>
    </source>
</evidence>
<keyword evidence="1 3" id="KW-0732">Signal</keyword>
<dbReference type="SUPFAM" id="SSF56968">
    <property type="entry name" value="Lipovitellin-phosvitin complex, beta-sheet shell regions"/>
    <property type="match status" value="2"/>
</dbReference>
<evidence type="ECO:0000313" key="6">
    <source>
        <dbReference type="EMBL" id="CAH1103552.1"/>
    </source>
</evidence>
<dbReference type="Gene3D" id="2.20.80.10">
    <property type="entry name" value="Lipovitellin-phosvitin complex, chain A, domain 4"/>
    <property type="match status" value="1"/>
</dbReference>
<dbReference type="EMBL" id="OV651826">
    <property type="protein sequence ID" value="CAH1103552.1"/>
    <property type="molecule type" value="Genomic_DNA"/>
</dbReference>
<dbReference type="Pfam" id="PF00094">
    <property type="entry name" value="VWD"/>
    <property type="match status" value="1"/>
</dbReference>
<dbReference type="SMART" id="SM01169">
    <property type="entry name" value="DUF1943"/>
    <property type="match status" value="1"/>
</dbReference>
<dbReference type="InterPro" id="IPR001747">
    <property type="entry name" value="Vitellogenin_N"/>
</dbReference>
<evidence type="ECO:0000256" key="3">
    <source>
        <dbReference type="SAM" id="SignalP"/>
    </source>
</evidence>
<reference evidence="6" key="1">
    <citation type="submission" date="2022-01" db="EMBL/GenBank/DDBJ databases">
        <authorList>
            <person name="King R."/>
        </authorList>
    </citation>
    <scope>NUCLEOTIDE SEQUENCE</scope>
</reference>
<dbReference type="SMART" id="SM00638">
    <property type="entry name" value="LPD_N"/>
    <property type="match status" value="1"/>
</dbReference>
<dbReference type="InterPro" id="IPR050733">
    <property type="entry name" value="Vitellogenin/Apolipophorin"/>
</dbReference>
<gene>
    <name evidence="6" type="ORF">PSYICH_LOCUS4178</name>
</gene>
<dbReference type="Pfam" id="PF01347">
    <property type="entry name" value="Vitellogenin_N"/>
    <property type="match status" value="1"/>
</dbReference>
<dbReference type="Proteomes" id="UP001153636">
    <property type="component" value="Chromosome 14"/>
</dbReference>
<evidence type="ECO:0000256" key="1">
    <source>
        <dbReference type="ARBA" id="ARBA00022729"/>
    </source>
</evidence>
<organism evidence="6 7">
    <name type="scientific">Psylliodes chrysocephalus</name>
    <dbReference type="NCBI Taxonomy" id="3402493"/>
    <lineage>
        <taxon>Eukaryota</taxon>
        <taxon>Metazoa</taxon>
        <taxon>Ecdysozoa</taxon>
        <taxon>Arthropoda</taxon>
        <taxon>Hexapoda</taxon>
        <taxon>Insecta</taxon>
        <taxon>Pterygota</taxon>
        <taxon>Neoptera</taxon>
        <taxon>Endopterygota</taxon>
        <taxon>Coleoptera</taxon>
        <taxon>Polyphaga</taxon>
        <taxon>Cucujiformia</taxon>
        <taxon>Chrysomeloidea</taxon>
        <taxon>Chrysomelidae</taxon>
        <taxon>Galerucinae</taxon>
        <taxon>Alticini</taxon>
        <taxon>Psylliodes</taxon>
    </lineage>
</organism>
<proteinExistence type="predicted"/>
<accession>A0A9P0GBI9</accession>
<dbReference type="SMART" id="SM00216">
    <property type="entry name" value="VWD"/>
    <property type="match status" value="1"/>
</dbReference>
<dbReference type="Pfam" id="PF09172">
    <property type="entry name" value="Vit_open_b-sht"/>
    <property type="match status" value="1"/>
</dbReference>
<evidence type="ECO:0000259" key="4">
    <source>
        <dbReference type="PROSITE" id="PS51211"/>
    </source>
</evidence>
<feature type="domain" description="Vitellogenin" evidence="4">
    <location>
        <begin position="23"/>
        <end position="777"/>
    </location>
</feature>
<dbReference type="OrthoDB" id="160294at2759"/>
<name>A0A9P0GBI9_9CUCU</name>
<dbReference type="PROSITE" id="PS51233">
    <property type="entry name" value="VWFD"/>
    <property type="match status" value="1"/>
</dbReference>
<feature type="signal peptide" evidence="3">
    <location>
        <begin position="1"/>
        <end position="17"/>
    </location>
</feature>
<dbReference type="InterPro" id="IPR015816">
    <property type="entry name" value="Vitellinogen_b-sht_N"/>
</dbReference>
<dbReference type="InterPro" id="IPR015255">
    <property type="entry name" value="Vitellinogen_open_b-sht"/>
</dbReference>
<dbReference type="SUPFAM" id="SSF48431">
    <property type="entry name" value="Lipovitellin-phosvitin complex, superhelical domain"/>
    <property type="match status" value="1"/>
</dbReference>
<dbReference type="InterPro" id="IPR011030">
    <property type="entry name" value="Lipovitellin_superhlx_dom"/>
</dbReference>
<comment type="caution">
    <text evidence="2">Lacks conserved residue(s) required for the propagation of feature annotation.</text>
</comment>
<feature type="domain" description="VWFD" evidence="5">
    <location>
        <begin position="1434"/>
        <end position="1635"/>
    </location>
</feature>
<sequence>MMWSPLVFCLIVGFALGSNTPAWKENKEYVYKFQGRALAGLDIANEFSGILLKASLRVQTRPDGKLQCLIVNSKYAQIHSELSNGWMTYIPDHEVSWKPLEMTRKPFQIEITHGVITDVIVNKGVPHWESNMIRGMMSQFQISLNKADSPMTQNDNREDSAFYKVYEETVSGNTETVYEINPIPEYKLFDSEVPQLQKLEDDDDQILEILKNKNFTENIELPSYFYGFGDLKDEQPATNSMGKFFLRNTMTRALVTGNLKQFTIQHCLTINEIVVSPTLLDKQRGAVYTLWNTTLQQVKPQEQLLEDLASPIRLGGLVYVYPKPFAKTNEALERNSNRNQIPYNRPALHRLSPNLYSENEASEYKQDQPQINEAPQTPFFAYSIGNKGLSIKSGIDIVMSVTKIAKEIGQDVQDPSIALHEQVFDKFITLTSLVSNMDESELRQASKKLYTTNENGEEYAAWAVFRDAVAESGHGPALLLIQSWVEMKNIQDQEAAYSIFTMANRAQYPTTPYMKTFFELIKKPIVASSWPLNETAILSYSNLVHKVYFAKNYFRNQFPVNAFENLKDKEGLRFIKDTVIPHFAKRLDKAIIQAETNKIHTYIRALGSIGSLEILKAYEPYLEGTKHCSQFQRTLMIISMKKIVETSPEEAREVLFKTYQNSGETSEVRVAAVFQLFRTNPRVEMLQEMAAYTRIDTDEQVNAAVKSSIQTIARFGNHLSELRKAADMAEPLLTEKEYGIQQGGNFLKNYFVEEFDQYYKQTVQLWSSDWYYVPNGFRYAAKSQRGGFEKQIVDLEGLITSVGQLIDVVQKQTESYQEEKEQKQNSGESQKYPWSSQNIAKMLNMKSDVREQLEGNIMMALNSPYKMLSFNNRTFERLPELIKKLEDKLRNEQDLDVVKFLNNDHVSLAMPNELGLPFVFTYVAPMFMKLHGKVRAASNPQLSQNGRIQTPERLQAEVKLALTFGAKVSGHISFITPFDNQQYLSGFDKVWQAHVPVNTNMEFNVKNNEVKIEIQPKEFHTGAHLFHYSTWPFTARKNIMDLKTITAQKHKQIIKPQALRRVETIFGKKETGLAFQIEMEHDRNTMDISNVRFFCKEGISSGLNKIWNDRQIQYSHLNVTYMPEESSTNKVVLRLGYQQEYKKQGNEETINWQEVSKADKSASRQQTLMKGASSGIKNVQTHAMDASVEFQGQKDIQYILSGAYSVSHVDAKSRAYAFFKKDGQNDKPTEVKFEMINNSPNTNSLNLQDILRSEPKVHSEIEVRFDSRNGESKIKADIKMVRSEDRKEYLTKQPMYHQCVHDGRVGNKQSPACVNMTIEANYLDRVDMDVKSENIDPSVQNFMEIVYDHLQYQNYPNLGLKERSSVPKNQMKFQAQFDRDLKYVNVTVNTHQQQVTFRDIELNEYAKRFFVVHPSVRASTRALSKALEIDTLLDLCVVDRSQVTTFSNWTYSAGISKHWTVATQFVPKTTKLSVEQQLSKQLTNYVILVRENQENKNGKDFKIVVSAPETKFKVIDITLLSSQEDSAKAVIKVNENRIEVSDTESYDVEKGYIQIYANPNGEVKVTVGGKFIVVYDGQRAKIASNNGFFRDSTRGICGQYNDQQTEDHLTSQNCFVRNPEKLIRSYEVEGPQGKQVRQELEGDSKKCLKRTTPIYINLIKERNVKTLGQSEDQQDDCTGFRTQYAEQHNEICFTIYPVPSCKRMCQAQGYITKTVSAHCIPNSNVADLWKQQILRGANPDFSHKSENRKVQMEVPIICSA</sequence>
<dbReference type="InterPro" id="IPR001846">
    <property type="entry name" value="VWF_type-D"/>
</dbReference>
<dbReference type="InterPro" id="IPR015819">
    <property type="entry name" value="Lipid_transp_b-sht_shell"/>
</dbReference>
<keyword evidence="7" id="KW-1185">Reference proteome</keyword>
<feature type="chain" id="PRO_5040236160" description="Vitellogenin" evidence="3">
    <location>
        <begin position="18"/>
        <end position="1760"/>
    </location>
</feature>
<dbReference type="GO" id="GO:0005319">
    <property type="term" value="F:lipid transporter activity"/>
    <property type="evidence" value="ECO:0007669"/>
    <property type="project" value="InterPro"/>
</dbReference>
<evidence type="ECO:0000259" key="5">
    <source>
        <dbReference type="PROSITE" id="PS51233"/>
    </source>
</evidence>
<protein>
    <recommendedName>
        <fullName evidence="8">Vitellogenin</fullName>
    </recommendedName>
</protein>
<dbReference type="PANTHER" id="PTHR23345:SF33">
    <property type="entry name" value="CROSSVEINLESS D"/>
    <property type="match status" value="1"/>
</dbReference>
<evidence type="ECO:0000256" key="2">
    <source>
        <dbReference type="PROSITE-ProRule" id="PRU00557"/>
    </source>
</evidence>
<dbReference type="PANTHER" id="PTHR23345">
    <property type="entry name" value="VITELLOGENIN-RELATED"/>
    <property type="match status" value="1"/>
</dbReference>